<dbReference type="InterPro" id="IPR003322">
    <property type="entry name" value="B_retro_matrix"/>
</dbReference>
<feature type="region of interest" description="Disordered" evidence="5">
    <location>
        <begin position="228"/>
        <end position="292"/>
    </location>
</feature>
<evidence type="ECO:0000256" key="1">
    <source>
        <dbReference type="ARBA" id="ARBA00022723"/>
    </source>
</evidence>
<dbReference type="Gene3D" id="4.10.60.10">
    <property type="entry name" value="Zinc finger, CCHC-type"/>
    <property type="match status" value="1"/>
</dbReference>
<proteinExistence type="predicted"/>
<keyword evidence="7" id="KW-1185">Reference proteome</keyword>
<organism evidence="7 8">
    <name type="scientific">Bos indicus</name>
    <name type="common">Zebu</name>
    <dbReference type="NCBI Taxonomy" id="9915"/>
    <lineage>
        <taxon>Eukaryota</taxon>
        <taxon>Metazoa</taxon>
        <taxon>Chordata</taxon>
        <taxon>Craniata</taxon>
        <taxon>Vertebrata</taxon>
        <taxon>Euteleostomi</taxon>
        <taxon>Mammalia</taxon>
        <taxon>Eutheria</taxon>
        <taxon>Laurasiatheria</taxon>
        <taxon>Artiodactyla</taxon>
        <taxon>Ruminantia</taxon>
        <taxon>Pecora</taxon>
        <taxon>Bovidae</taxon>
        <taxon>Bovinae</taxon>
        <taxon>Bos</taxon>
    </lineage>
</organism>
<dbReference type="SUPFAM" id="SSF47943">
    <property type="entry name" value="Retrovirus capsid protein, N-terminal core domain"/>
    <property type="match status" value="1"/>
</dbReference>
<keyword evidence="2 4" id="KW-0863">Zinc-finger</keyword>
<dbReference type="InterPro" id="IPR001878">
    <property type="entry name" value="Znf_CCHC"/>
</dbReference>
<feature type="domain" description="CCHC-type" evidence="6">
    <location>
        <begin position="658"/>
        <end position="673"/>
    </location>
</feature>
<dbReference type="InterPro" id="IPR010999">
    <property type="entry name" value="Retrovr_matrix"/>
</dbReference>
<dbReference type="InterPro" id="IPR036875">
    <property type="entry name" value="Znf_CCHC_sf"/>
</dbReference>
<dbReference type="InterPro" id="IPR008916">
    <property type="entry name" value="Retrov_capsid_C"/>
</dbReference>
<dbReference type="Pfam" id="PF14787">
    <property type="entry name" value="zf-CCHC_5"/>
    <property type="match status" value="1"/>
</dbReference>
<dbReference type="GeneID" id="139183500"/>
<dbReference type="InterPro" id="IPR038124">
    <property type="entry name" value="B_retro_matrix_sf"/>
</dbReference>
<dbReference type="Pfam" id="PF00098">
    <property type="entry name" value="zf-CCHC"/>
    <property type="match status" value="1"/>
</dbReference>
<dbReference type="Pfam" id="PF00607">
    <property type="entry name" value="Gag_p24"/>
    <property type="match status" value="1"/>
</dbReference>
<gene>
    <name evidence="8" type="primary">LOC139183500</name>
</gene>
<dbReference type="PANTHER" id="PTHR40389">
    <property type="entry name" value="ENDOGENOUS RETROVIRUS GROUP K MEMBER 24 GAG POLYPROTEIN-RELATED"/>
    <property type="match status" value="1"/>
</dbReference>
<dbReference type="Pfam" id="PF02337">
    <property type="entry name" value="Gag_p10"/>
    <property type="match status" value="1"/>
</dbReference>
<dbReference type="Pfam" id="PF19317">
    <property type="entry name" value="Gag_p24_C"/>
    <property type="match status" value="1"/>
</dbReference>
<feature type="region of interest" description="Disordered" evidence="5">
    <location>
        <begin position="672"/>
        <end position="698"/>
    </location>
</feature>
<evidence type="ECO:0000313" key="8">
    <source>
        <dbReference type="RefSeq" id="XP_070646848.1"/>
    </source>
</evidence>
<dbReference type="SUPFAM" id="SSF47836">
    <property type="entry name" value="Retroviral matrix proteins"/>
    <property type="match status" value="1"/>
</dbReference>
<dbReference type="SMART" id="SM00343">
    <property type="entry name" value="ZnF_C2HC"/>
    <property type="match status" value="2"/>
</dbReference>
<protein>
    <submittedName>
        <fullName evidence="8">Endogenous retrovirus group K member 8 Gag polyprotein-like</fullName>
    </submittedName>
</protein>
<evidence type="ECO:0000259" key="6">
    <source>
        <dbReference type="PROSITE" id="PS50158"/>
    </source>
</evidence>
<name>A0ABM4SGC1_BOSIN</name>
<dbReference type="PROSITE" id="PS50158">
    <property type="entry name" value="ZF_CCHC"/>
    <property type="match status" value="1"/>
</dbReference>
<feature type="region of interest" description="Disordered" evidence="5">
    <location>
        <begin position="726"/>
        <end position="785"/>
    </location>
</feature>
<dbReference type="Gene3D" id="1.10.1200.30">
    <property type="match status" value="1"/>
</dbReference>
<reference evidence="8" key="1">
    <citation type="submission" date="2025-08" db="UniProtKB">
        <authorList>
            <consortium name="RefSeq"/>
        </authorList>
    </citation>
    <scope>IDENTIFICATION</scope>
    <source>
        <tissue evidence="8">Blood</tissue>
    </source>
</reference>
<dbReference type="Proteomes" id="UP001652663">
    <property type="component" value="Chromosome 6"/>
</dbReference>
<feature type="compositionally biased region" description="Basic and acidic residues" evidence="5">
    <location>
        <begin position="231"/>
        <end position="275"/>
    </location>
</feature>
<feature type="compositionally biased region" description="Basic residues" evidence="5">
    <location>
        <begin position="1"/>
        <end position="10"/>
    </location>
</feature>
<evidence type="ECO:0000256" key="5">
    <source>
        <dbReference type="SAM" id="MobiDB-lite"/>
    </source>
</evidence>
<sequence>MRNCGRRIASRPHSLSPAPPPLGAFQHRIPLVNHYDLPGSQSTFGISQDPPMYAHASLSRDGFYRKGIWVEHPLTELFCGLQEAFLHMSPTPSPLRIPWISRGWSSAGGARYRRFEDEGSVNLDVWEKVGKQLKTYHAEHGSEKVPNDAFSLWNIIRDVLDPVPDSEKVHLKRDSEENAVVKPTPESKKVIFKEENEVEIVVKPVENEKNEDPPDYWQLRKMLAAMTTQEQLKDRDEKQDQPSPKGRENLDEITAKYHSDEDRHLLNKDAPKGLRETSPVRPSAPKSLRETSPIRLYAPRDSQETFPVNPYVTSAYQTVQRAPEYRTENIEPMPLPPPPIPPPIPSRTGPIKPTLLLPPPYRSGKIPKSIPRRWASSAPGEKFDPQLQACFPLIFDNDEREQKAIDWEPVSFQLVKELKNACISYGPKAPYTMQLVENLAGQCLTPREWKSIARACLSGGYFILWKSEYDDLARIYAFSNQNGDFTHITEPILLGQADYPSYDEQMKLDRTAIQQVADCAFTAWRSLPDGTASGAALSDIKQKSEEPFEDFVSRLSEAVQRIISDSEAAKLLTKHLAFENANSTCQAILRPLRRTGSLIDYMKQCADVGPSMLQGVAIAAAITGNSYQQAVQSFFTNKNKPSQSDPNNQSKNAFPKTCFSCGQEGHTSRYCPQRTPGSYLPNPAQPAVSAPQNPAPPPMNARSLCPRCQKGYHWARDCRSRLHRNGALLGPDQQSGNGLRGQPQAPTTIGADSLNPFIPFVPSQSSSEQPQAAQDWTSVPPPQQY</sequence>
<evidence type="ECO:0000313" key="7">
    <source>
        <dbReference type="Proteomes" id="UP001652663"/>
    </source>
</evidence>
<evidence type="ECO:0000256" key="3">
    <source>
        <dbReference type="ARBA" id="ARBA00022833"/>
    </source>
</evidence>
<feature type="region of interest" description="Disordered" evidence="5">
    <location>
        <begin position="1"/>
        <end position="20"/>
    </location>
</feature>
<feature type="compositionally biased region" description="Low complexity" evidence="5">
    <location>
        <begin position="762"/>
        <end position="774"/>
    </location>
</feature>
<accession>A0ABM4SGC1</accession>
<dbReference type="Gene3D" id="1.10.375.10">
    <property type="entry name" value="Human Immunodeficiency Virus Type 1 Capsid Protein"/>
    <property type="match status" value="1"/>
</dbReference>
<dbReference type="InterPro" id="IPR008919">
    <property type="entry name" value="Retrov_capsid_N"/>
</dbReference>
<dbReference type="SUPFAM" id="SSF57756">
    <property type="entry name" value="Retrovirus zinc finger-like domains"/>
    <property type="match status" value="2"/>
</dbReference>
<keyword evidence="1" id="KW-0479">Metal-binding</keyword>
<dbReference type="PANTHER" id="PTHR40389:SF3">
    <property type="entry name" value="IGE-BINDING PROTEIN"/>
    <property type="match status" value="1"/>
</dbReference>
<dbReference type="Gene3D" id="1.10.150.490">
    <property type="entry name" value="Retroviral GAG p10 protein"/>
    <property type="match status" value="1"/>
</dbReference>
<dbReference type="InterPro" id="IPR045345">
    <property type="entry name" value="Gag_p24_C"/>
</dbReference>
<keyword evidence="3" id="KW-0862">Zinc</keyword>
<feature type="compositionally biased region" description="Low complexity" evidence="5">
    <location>
        <begin position="681"/>
        <end position="692"/>
    </location>
</feature>
<evidence type="ECO:0000256" key="4">
    <source>
        <dbReference type="PROSITE-ProRule" id="PRU00047"/>
    </source>
</evidence>
<dbReference type="RefSeq" id="XP_070646848.1">
    <property type="nucleotide sequence ID" value="XM_070790747.1"/>
</dbReference>
<dbReference type="SUPFAM" id="SSF47353">
    <property type="entry name" value="Retrovirus capsid dimerization domain-like"/>
    <property type="match status" value="1"/>
</dbReference>
<evidence type="ECO:0000256" key="2">
    <source>
        <dbReference type="ARBA" id="ARBA00022771"/>
    </source>
</evidence>
<dbReference type="InterPro" id="IPR050195">
    <property type="entry name" value="Primate_lentivir_Gag_pol-like"/>
</dbReference>